<dbReference type="PANTHER" id="PTHR35271:SF1">
    <property type="entry name" value="ABC TRANSPORTER, SUBSTRATE-BINDING LIPOPROTEIN"/>
    <property type="match status" value="1"/>
</dbReference>
<dbReference type="Gene3D" id="3.40.50.2300">
    <property type="match status" value="2"/>
</dbReference>
<dbReference type="AlphaFoldDB" id="A0A1F5WU04"/>
<dbReference type="PANTHER" id="PTHR35271">
    <property type="entry name" value="ABC TRANSPORTER, SUBSTRATE-BINDING LIPOPROTEIN-RELATED"/>
    <property type="match status" value="1"/>
</dbReference>
<evidence type="ECO:0008006" key="4">
    <source>
        <dbReference type="Google" id="ProtNLM"/>
    </source>
</evidence>
<feature type="transmembrane region" description="Helical" evidence="1">
    <location>
        <begin position="7"/>
        <end position="25"/>
    </location>
</feature>
<dbReference type="EMBL" id="MFHI01000010">
    <property type="protein sequence ID" value="OGF79115.1"/>
    <property type="molecule type" value="Genomic_DNA"/>
</dbReference>
<evidence type="ECO:0000313" key="3">
    <source>
        <dbReference type="Proteomes" id="UP000178425"/>
    </source>
</evidence>
<comment type="caution">
    <text evidence="2">The sequence shown here is derived from an EMBL/GenBank/DDBJ whole genome shotgun (WGS) entry which is preliminary data.</text>
</comment>
<keyword evidence="1" id="KW-0812">Transmembrane</keyword>
<evidence type="ECO:0000313" key="2">
    <source>
        <dbReference type="EMBL" id="OGF79115.1"/>
    </source>
</evidence>
<dbReference type="InterPro" id="IPR007487">
    <property type="entry name" value="ABC_transpt-TYRBP-like"/>
</dbReference>
<keyword evidence="1" id="KW-1133">Transmembrane helix</keyword>
<proteinExistence type="predicted"/>
<reference evidence="2 3" key="1">
    <citation type="journal article" date="2016" name="Nat. Commun.">
        <title>Thousands of microbial genomes shed light on interconnected biogeochemical processes in an aquifer system.</title>
        <authorList>
            <person name="Anantharaman K."/>
            <person name="Brown C.T."/>
            <person name="Hug L.A."/>
            <person name="Sharon I."/>
            <person name="Castelle C.J."/>
            <person name="Probst A.J."/>
            <person name="Thomas B.C."/>
            <person name="Singh A."/>
            <person name="Wilkins M.J."/>
            <person name="Karaoz U."/>
            <person name="Brodie E.L."/>
            <person name="Williams K.H."/>
            <person name="Hubbard S.S."/>
            <person name="Banfield J.F."/>
        </authorList>
    </citation>
    <scope>NUCLEOTIDE SEQUENCE [LARGE SCALE GENOMIC DNA]</scope>
</reference>
<dbReference type="CDD" id="cd06325">
    <property type="entry name" value="PBP1_ABC_unchar_transporter"/>
    <property type="match status" value="1"/>
</dbReference>
<accession>A0A1F5WU04</accession>
<sequence length="338" mass="36523">MKLTLKQAIFVALAVIIVVGGYFSWQFIAEQNKPVVPPKNYKIGFLVLTEKDAQNENFAGFMSQMEKLGYKEGVNVEYITKIATREPGALDKAAAESNMAGWDLIVVGSTSAGEALKKLPDLKTKVFFLAAGRPKSLVENFVAPEGLITGMGEPTAEFAGKRLEFLKELIPSLKKIVSIVDRDHATGLAFIKSMETAAAPLGLKIEIITAEGPDDLVNKLSSIKGEGGTVAYVACSCPSNTQHPKELADYLLENKIPSMSDEVEIGARIGWLATYSNDRRKAGERGAVLVDRILKGAPISKVPVEIAKDVLLEINLSIAKALEIVVSQSVISRANKTY</sequence>
<protein>
    <recommendedName>
        <fullName evidence="4">ABC transporter substrate-binding protein PnrA-like domain-containing protein</fullName>
    </recommendedName>
</protein>
<gene>
    <name evidence="2" type="ORF">A2W54_01020</name>
</gene>
<organism evidence="2 3">
    <name type="scientific">Candidatus Giovannonibacteria bacterium RIFCSPHIGHO2_02_43_13</name>
    <dbReference type="NCBI Taxonomy" id="1798330"/>
    <lineage>
        <taxon>Bacteria</taxon>
        <taxon>Candidatus Giovannoniibacteriota</taxon>
    </lineage>
</organism>
<evidence type="ECO:0000256" key="1">
    <source>
        <dbReference type="SAM" id="Phobius"/>
    </source>
</evidence>
<dbReference type="Pfam" id="PF04392">
    <property type="entry name" value="ABC_sub_bind"/>
    <property type="match status" value="1"/>
</dbReference>
<dbReference type="Proteomes" id="UP000178425">
    <property type="component" value="Unassembled WGS sequence"/>
</dbReference>
<name>A0A1F5WU04_9BACT</name>
<keyword evidence="1" id="KW-0472">Membrane</keyword>